<organism evidence="1 2">
    <name type="scientific">Suillus plorans</name>
    <dbReference type="NCBI Taxonomy" id="116603"/>
    <lineage>
        <taxon>Eukaryota</taxon>
        <taxon>Fungi</taxon>
        <taxon>Dikarya</taxon>
        <taxon>Basidiomycota</taxon>
        <taxon>Agaricomycotina</taxon>
        <taxon>Agaricomycetes</taxon>
        <taxon>Agaricomycetidae</taxon>
        <taxon>Boletales</taxon>
        <taxon>Suillineae</taxon>
        <taxon>Suillaceae</taxon>
        <taxon>Suillus</taxon>
    </lineage>
</organism>
<dbReference type="OrthoDB" id="10252509at2759"/>
<sequence>MLLALAYHRHLAETGSWAPEPDAVYLFVELDINVVDRIARLVDANAFGRSRVCAMLLPSPDDITVTFSGTIDKIYLQFSKFPEALDFNVSYHPNADSVAVSHDRELSALKVSQ</sequence>
<reference evidence="1" key="1">
    <citation type="journal article" date="2020" name="New Phytol.">
        <title>Comparative genomics reveals dynamic genome evolution in host specialist ectomycorrhizal fungi.</title>
        <authorList>
            <person name="Lofgren L.A."/>
            <person name="Nguyen N.H."/>
            <person name="Vilgalys R."/>
            <person name="Ruytinx J."/>
            <person name="Liao H.L."/>
            <person name="Branco S."/>
            <person name="Kuo A."/>
            <person name="LaButti K."/>
            <person name="Lipzen A."/>
            <person name="Andreopoulos W."/>
            <person name="Pangilinan J."/>
            <person name="Riley R."/>
            <person name="Hundley H."/>
            <person name="Na H."/>
            <person name="Barry K."/>
            <person name="Grigoriev I.V."/>
            <person name="Stajich J.E."/>
            <person name="Kennedy P.G."/>
        </authorList>
    </citation>
    <scope>NUCLEOTIDE SEQUENCE</scope>
    <source>
        <strain evidence="1">S12</strain>
    </source>
</reference>
<keyword evidence="2" id="KW-1185">Reference proteome</keyword>
<evidence type="ECO:0000313" key="2">
    <source>
        <dbReference type="Proteomes" id="UP000719766"/>
    </source>
</evidence>
<name>A0A9P7AAD8_9AGAM</name>
<protein>
    <submittedName>
        <fullName evidence="1">Uncharacterized protein</fullName>
    </submittedName>
</protein>
<evidence type="ECO:0000313" key="1">
    <source>
        <dbReference type="EMBL" id="KAG1785038.1"/>
    </source>
</evidence>
<accession>A0A9P7AAD8</accession>
<dbReference type="AlphaFoldDB" id="A0A9P7AAD8"/>
<dbReference type="Proteomes" id="UP000719766">
    <property type="component" value="Unassembled WGS sequence"/>
</dbReference>
<dbReference type="RefSeq" id="XP_041152523.1">
    <property type="nucleotide sequence ID" value="XM_041300958.1"/>
</dbReference>
<proteinExistence type="predicted"/>
<dbReference type="GeneID" id="64594722"/>
<gene>
    <name evidence="1" type="ORF">HD556DRAFT_1314583</name>
</gene>
<dbReference type="EMBL" id="JABBWE010000121">
    <property type="protein sequence ID" value="KAG1785038.1"/>
    <property type="molecule type" value="Genomic_DNA"/>
</dbReference>
<comment type="caution">
    <text evidence="1">The sequence shown here is derived from an EMBL/GenBank/DDBJ whole genome shotgun (WGS) entry which is preliminary data.</text>
</comment>